<comment type="caution">
    <text evidence="2">The sequence shown here is derived from an EMBL/GenBank/DDBJ whole genome shotgun (WGS) entry which is preliminary data.</text>
</comment>
<gene>
    <name evidence="2" type="ORF">B0H64DRAFT_18408</name>
</gene>
<evidence type="ECO:0000256" key="1">
    <source>
        <dbReference type="SAM" id="MobiDB-lite"/>
    </source>
</evidence>
<dbReference type="AlphaFoldDB" id="A0AAE0LXQ3"/>
<evidence type="ECO:0000313" key="2">
    <source>
        <dbReference type="EMBL" id="KAK3300544.1"/>
    </source>
</evidence>
<sequence length="118" mass="12964">MPGFSKFVRVYLVSKATEGNTSSDYTGEGNTPRIKRDREQYLELSDSWLFRSNAITEVSSDTTTGQRPEAAGAAGTPDVVRQSFSEGLLPENVMIVRGISGDDVFREQGVEREEEGPT</sequence>
<accession>A0AAE0LXQ3</accession>
<evidence type="ECO:0000313" key="3">
    <source>
        <dbReference type="Proteomes" id="UP001278766"/>
    </source>
</evidence>
<dbReference type="Proteomes" id="UP001278766">
    <property type="component" value="Unassembled WGS sequence"/>
</dbReference>
<dbReference type="RefSeq" id="XP_062664058.1">
    <property type="nucleotide sequence ID" value="XM_062798969.1"/>
</dbReference>
<reference evidence="2" key="1">
    <citation type="journal article" date="2023" name="Mol. Phylogenet. Evol.">
        <title>Genome-scale phylogeny and comparative genomics of the fungal order Sordariales.</title>
        <authorList>
            <person name="Hensen N."/>
            <person name="Bonometti L."/>
            <person name="Westerberg I."/>
            <person name="Brannstrom I.O."/>
            <person name="Guillou S."/>
            <person name="Cros-Aarteil S."/>
            <person name="Calhoun S."/>
            <person name="Haridas S."/>
            <person name="Kuo A."/>
            <person name="Mondo S."/>
            <person name="Pangilinan J."/>
            <person name="Riley R."/>
            <person name="LaButti K."/>
            <person name="Andreopoulos B."/>
            <person name="Lipzen A."/>
            <person name="Chen C."/>
            <person name="Yan M."/>
            <person name="Daum C."/>
            <person name="Ng V."/>
            <person name="Clum A."/>
            <person name="Steindorff A."/>
            <person name="Ohm R.A."/>
            <person name="Martin F."/>
            <person name="Silar P."/>
            <person name="Natvig D.O."/>
            <person name="Lalanne C."/>
            <person name="Gautier V."/>
            <person name="Ament-Velasquez S.L."/>
            <person name="Kruys A."/>
            <person name="Hutchinson M.I."/>
            <person name="Powell A.J."/>
            <person name="Barry K."/>
            <person name="Miller A.N."/>
            <person name="Grigoriev I.V."/>
            <person name="Debuchy R."/>
            <person name="Gladieux P."/>
            <person name="Hiltunen Thoren M."/>
            <person name="Johannesson H."/>
        </authorList>
    </citation>
    <scope>NUCLEOTIDE SEQUENCE</scope>
    <source>
        <strain evidence="2">CBS 168.71</strain>
    </source>
</reference>
<dbReference type="EMBL" id="JAUEPN010000001">
    <property type="protein sequence ID" value="KAK3300544.1"/>
    <property type="molecule type" value="Genomic_DNA"/>
</dbReference>
<feature type="region of interest" description="Disordered" evidence="1">
    <location>
        <begin position="58"/>
        <end position="78"/>
    </location>
</feature>
<dbReference type="GeneID" id="87835917"/>
<name>A0AAE0LXQ3_9PEZI</name>
<reference evidence="2" key="2">
    <citation type="submission" date="2023-06" db="EMBL/GenBank/DDBJ databases">
        <authorList>
            <consortium name="Lawrence Berkeley National Laboratory"/>
            <person name="Haridas S."/>
            <person name="Hensen N."/>
            <person name="Bonometti L."/>
            <person name="Westerberg I."/>
            <person name="Brannstrom I.O."/>
            <person name="Guillou S."/>
            <person name="Cros-Aarteil S."/>
            <person name="Calhoun S."/>
            <person name="Kuo A."/>
            <person name="Mondo S."/>
            <person name="Pangilinan J."/>
            <person name="Riley R."/>
            <person name="Labutti K."/>
            <person name="Andreopoulos B."/>
            <person name="Lipzen A."/>
            <person name="Chen C."/>
            <person name="Yanf M."/>
            <person name="Daum C."/>
            <person name="Ng V."/>
            <person name="Clum A."/>
            <person name="Steindorff A."/>
            <person name="Ohm R."/>
            <person name="Martin F."/>
            <person name="Silar P."/>
            <person name="Natvig D."/>
            <person name="Lalanne C."/>
            <person name="Gautier V."/>
            <person name="Ament-Velasquez S.L."/>
            <person name="Kruys A."/>
            <person name="Hutchinson M.I."/>
            <person name="Powell A.J."/>
            <person name="Barry K."/>
            <person name="Miller A.N."/>
            <person name="Grigoriev I.V."/>
            <person name="Debuchy R."/>
            <person name="Gladieux P."/>
            <person name="Thoren M.H."/>
            <person name="Johannesson H."/>
        </authorList>
    </citation>
    <scope>NUCLEOTIDE SEQUENCE</scope>
    <source>
        <strain evidence="2">CBS 168.71</strain>
    </source>
</reference>
<proteinExistence type="predicted"/>
<organism evidence="2 3">
    <name type="scientific">Chaetomium fimeti</name>
    <dbReference type="NCBI Taxonomy" id="1854472"/>
    <lineage>
        <taxon>Eukaryota</taxon>
        <taxon>Fungi</taxon>
        <taxon>Dikarya</taxon>
        <taxon>Ascomycota</taxon>
        <taxon>Pezizomycotina</taxon>
        <taxon>Sordariomycetes</taxon>
        <taxon>Sordariomycetidae</taxon>
        <taxon>Sordariales</taxon>
        <taxon>Chaetomiaceae</taxon>
        <taxon>Chaetomium</taxon>
    </lineage>
</organism>
<keyword evidence="3" id="KW-1185">Reference proteome</keyword>
<protein>
    <submittedName>
        <fullName evidence="2">Uncharacterized protein</fullName>
    </submittedName>
</protein>